<evidence type="ECO:0000313" key="2">
    <source>
        <dbReference type="Proteomes" id="UP000005365"/>
    </source>
</evidence>
<dbReference type="AlphaFoldDB" id="C6MA54"/>
<dbReference type="Proteomes" id="UP000005365">
    <property type="component" value="Unassembled WGS sequence"/>
</dbReference>
<gene>
    <name evidence="1" type="ORF">NEISICOT_03435</name>
</gene>
<name>C6MA54_NEISI</name>
<dbReference type="EMBL" id="ACKO02000035">
    <property type="protein sequence ID" value="EET42798.1"/>
    <property type="molecule type" value="Genomic_DNA"/>
</dbReference>
<evidence type="ECO:0000313" key="1">
    <source>
        <dbReference type="EMBL" id="EET42798.1"/>
    </source>
</evidence>
<organism evidence="1 2">
    <name type="scientific">Neisseria sicca ATCC 29256</name>
    <dbReference type="NCBI Taxonomy" id="547045"/>
    <lineage>
        <taxon>Bacteria</taxon>
        <taxon>Pseudomonadati</taxon>
        <taxon>Pseudomonadota</taxon>
        <taxon>Betaproteobacteria</taxon>
        <taxon>Neisseriales</taxon>
        <taxon>Neisseriaceae</taxon>
        <taxon>Neisseria</taxon>
    </lineage>
</organism>
<sequence>MIGTLGADVAVVLLVHAVETDELEIVGGKAAGKVVGQIVFDGTVQIVAAVFQGFVAGKRGVGQFGARVGGGSHRVLLILSLELL</sequence>
<keyword evidence="2" id="KW-1185">Reference proteome</keyword>
<comment type="caution">
    <text evidence="1">The sequence shown here is derived from an EMBL/GenBank/DDBJ whole genome shotgun (WGS) entry which is preliminary data.</text>
</comment>
<accession>C6MA54</accession>
<protein>
    <submittedName>
        <fullName evidence="1">Uncharacterized protein</fullName>
    </submittedName>
</protein>
<proteinExistence type="predicted"/>
<reference evidence="1" key="1">
    <citation type="submission" date="2009-07" db="EMBL/GenBank/DDBJ databases">
        <authorList>
            <person name="Weinstock G."/>
            <person name="Sodergren E."/>
            <person name="Clifton S."/>
            <person name="Fulton L."/>
            <person name="Fulton B."/>
            <person name="Courtney L."/>
            <person name="Fronick C."/>
            <person name="Harrison M."/>
            <person name="Strong C."/>
            <person name="Farmer C."/>
            <person name="Delahaunty K."/>
            <person name="Markovic C."/>
            <person name="Hall O."/>
            <person name="Minx P."/>
            <person name="Tomlinson C."/>
            <person name="Mitreva M."/>
            <person name="Nelson J."/>
            <person name="Hou S."/>
            <person name="Wollam A."/>
            <person name="Pepin K.H."/>
            <person name="Johnson M."/>
            <person name="Bhonagiri V."/>
            <person name="Nash W.E."/>
            <person name="Warren W."/>
            <person name="Chinwalla A."/>
            <person name="Mardis E.R."/>
            <person name="Wilson R.K."/>
        </authorList>
    </citation>
    <scope>NUCLEOTIDE SEQUENCE [LARGE SCALE GENOMIC DNA]</scope>
    <source>
        <strain evidence="1">ATCC 29256</strain>
    </source>
</reference>